<dbReference type="Gene3D" id="3.20.20.80">
    <property type="entry name" value="Glycosidases"/>
    <property type="match status" value="1"/>
</dbReference>
<evidence type="ECO:0000259" key="6">
    <source>
        <dbReference type="Pfam" id="PF00150"/>
    </source>
</evidence>
<accession>A0AAW0G2B5</accession>
<keyword evidence="8" id="KW-1185">Reference proteome</keyword>
<evidence type="ECO:0000256" key="2">
    <source>
        <dbReference type="ARBA" id="ARBA00022801"/>
    </source>
</evidence>
<evidence type="ECO:0000256" key="4">
    <source>
        <dbReference type="RuleBase" id="RU361153"/>
    </source>
</evidence>
<organism evidence="7 8">
    <name type="scientific">Cerrena zonata</name>
    <dbReference type="NCBI Taxonomy" id="2478898"/>
    <lineage>
        <taxon>Eukaryota</taxon>
        <taxon>Fungi</taxon>
        <taxon>Dikarya</taxon>
        <taxon>Basidiomycota</taxon>
        <taxon>Agaricomycotina</taxon>
        <taxon>Agaricomycetes</taxon>
        <taxon>Polyporales</taxon>
        <taxon>Cerrenaceae</taxon>
        <taxon>Cerrena</taxon>
    </lineage>
</organism>
<dbReference type="AlphaFoldDB" id="A0AAW0G2B5"/>
<dbReference type="PANTHER" id="PTHR31297:SF43">
    <property type="entry name" value="GLUCAN 1,3-BETA-GLUCOSIDASE 3"/>
    <property type="match status" value="1"/>
</dbReference>
<evidence type="ECO:0000256" key="5">
    <source>
        <dbReference type="SAM" id="MobiDB-lite"/>
    </source>
</evidence>
<dbReference type="Pfam" id="PF00150">
    <property type="entry name" value="Cellulase"/>
    <property type="match status" value="1"/>
</dbReference>
<evidence type="ECO:0000256" key="1">
    <source>
        <dbReference type="ARBA" id="ARBA00005641"/>
    </source>
</evidence>
<keyword evidence="2 4" id="KW-0378">Hydrolase</keyword>
<dbReference type="GO" id="GO:0046557">
    <property type="term" value="F:glucan endo-1,6-beta-glucosidase activity"/>
    <property type="evidence" value="ECO:0007669"/>
    <property type="project" value="TreeGrafter"/>
</dbReference>
<evidence type="ECO:0000313" key="8">
    <source>
        <dbReference type="Proteomes" id="UP001385951"/>
    </source>
</evidence>
<dbReference type="PANTHER" id="PTHR31297">
    <property type="entry name" value="GLUCAN ENDO-1,6-BETA-GLUCOSIDASE B"/>
    <property type="match status" value="1"/>
</dbReference>
<dbReference type="InterPro" id="IPR017853">
    <property type="entry name" value="GH"/>
</dbReference>
<comment type="caution">
    <text evidence="7">The sequence shown here is derived from an EMBL/GenBank/DDBJ whole genome shotgun (WGS) entry which is preliminary data.</text>
</comment>
<dbReference type="GO" id="GO:0005576">
    <property type="term" value="C:extracellular region"/>
    <property type="evidence" value="ECO:0007669"/>
    <property type="project" value="TreeGrafter"/>
</dbReference>
<feature type="compositionally biased region" description="Low complexity" evidence="5">
    <location>
        <begin position="20"/>
        <end position="36"/>
    </location>
</feature>
<gene>
    <name evidence="7" type="ORF">QCA50_011322</name>
</gene>
<dbReference type="GO" id="GO:0009986">
    <property type="term" value="C:cell surface"/>
    <property type="evidence" value="ECO:0007669"/>
    <property type="project" value="TreeGrafter"/>
</dbReference>
<dbReference type="InterPro" id="IPR001547">
    <property type="entry name" value="Glyco_hydro_5"/>
</dbReference>
<comment type="similarity">
    <text evidence="1 4">Belongs to the glycosyl hydrolase 5 (cellulase A) family.</text>
</comment>
<sequence>MNRLTGLFKHHNHGGGTRGTGKMQDPSPGGSPFPSQSDLFRYRKQRGVNLGSWFVLERWIADAPFRFAKEPAQSDLDVARGSYAKEVLERHWDSWISEPDWEWIARRGINTVRIPIGYYHLCGVDPTVIQGTDFADHLRIFEGAWNRVTNALTTASRYGLGVLIDLHAAPGKQNRDSHSGTSAKDPQFFTKTNMKHTTQVLITLLEQLTQFAQSHNPPLSNLVGIELINEPQPDNNHPMLERWYVETSSALRRINPHIPIYIGDSWMTDQYAAFIERQSGDLPFFVLDHHLYRCFTESDANTSVEQHIAHLSDPNSNTAQILRRVSQKLSAQSVGGALVIGEWSGALNPGSLQGIGNDIEARRNFVGVQLTLYEEHCAGWYFWTYKKEHPGDKGWSLTDAVSAGVFPSVVGLRCNPEHLRYDQDRPSRKQVAKDSAFGQHMAYWSQHPGNYEHWRFEHGFIVGWDDAWLFFESVAALPPHSPVPELGFKGPWLRRRLQQHVQDKGGGNGLWEFEHGFSQGLMAGYDDLQAKLGIRR</sequence>
<keyword evidence="3 4" id="KW-0326">Glycosidase</keyword>
<feature type="region of interest" description="Disordered" evidence="5">
    <location>
        <begin position="1"/>
        <end position="36"/>
    </location>
</feature>
<dbReference type="SUPFAM" id="SSF51445">
    <property type="entry name" value="(Trans)glycosidases"/>
    <property type="match status" value="1"/>
</dbReference>
<proteinExistence type="inferred from homology"/>
<dbReference type="EMBL" id="JASBNA010000020">
    <property type="protein sequence ID" value="KAK7685459.1"/>
    <property type="molecule type" value="Genomic_DNA"/>
</dbReference>
<evidence type="ECO:0000256" key="3">
    <source>
        <dbReference type="ARBA" id="ARBA00023295"/>
    </source>
</evidence>
<reference evidence="7 8" key="1">
    <citation type="submission" date="2022-09" db="EMBL/GenBank/DDBJ databases">
        <authorList>
            <person name="Palmer J.M."/>
        </authorList>
    </citation>
    <scope>NUCLEOTIDE SEQUENCE [LARGE SCALE GENOMIC DNA]</scope>
    <source>
        <strain evidence="7 8">DSM 7382</strain>
    </source>
</reference>
<evidence type="ECO:0000313" key="7">
    <source>
        <dbReference type="EMBL" id="KAK7685459.1"/>
    </source>
</evidence>
<protein>
    <recommendedName>
        <fullName evidence="6">Glycoside hydrolase family 5 domain-containing protein</fullName>
    </recommendedName>
</protein>
<dbReference type="InterPro" id="IPR050386">
    <property type="entry name" value="Glycosyl_hydrolase_5"/>
</dbReference>
<dbReference type="Proteomes" id="UP001385951">
    <property type="component" value="Unassembled WGS sequence"/>
</dbReference>
<feature type="domain" description="Glycoside hydrolase family 5" evidence="6">
    <location>
        <begin position="104"/>
        <end position="387"/>
    </location>
</feature>
<name>A0AAW0G2B5_9APHY</name>
<dbReference type="GO" id="GO:0009251">
    <property type="term" value="P:glucan catabolic process"/>
    <property type="evidence" value="ECO:0007669"/>
    <property type="project" value="TreeGrafter"/>
</dbReference>